<evidence type="ECO:0000313" key="1">
    <source>
        <dbReference type="EMBL" id="NBL65221.1"/>
    </source>
</evidence>
<protein>
    <submittedName>
        <fullName evidence="1">Uncharacterized protein</fullName>
    </submittedName>
</protein>
<dbReference type="EMBL" id="JAABLM010000008">
    <property type="protein sequence ID" value="NBL65221.1"/>
    <property type="molecule type" value="Genomic_DNA"/>
</dbReference>
<proteinExistence type="predicted"/>
<keyword evidence="2" id="KW-1185">Reference proteome</keyword>
<dbReference type="RefSeq" id="WP_166537041.1">
    <property type="nucleotide sequence ID" value="NZ_JAABLM010000008.1"/>
</dbReference>
<dbReference type="Proteomes" id="UP000798602">
    <property type="component" value="Unassembled WGS sequence"/>
</dbReference>
<sequence>MKNKNLKYSLIALSVLILALLYVYVFPNKTPFNEPGNFWKASSKPVLGDVVHISKEEAKLYNDTLYVNEIPRALIIKVENNFWAGTRTLEIKNLQTGSTGTYVEK</sequence>
<organism evidence="1 2">
    <name type="scientific">Flavobacterium ichthyis</name>
    <dbReference type="NCBI Taxonomy" id="2698827"/>
    <lineage>
        <taxon>Bacteria</taxon>
        <taxon>Pseudomonadati</taxon>
        <taxon>Bacteroidota</taxon>
        <taxon>Flavobacteriia</taxon>
        <taxon>Flavobacteriales</taxon>
        <taxon>Flavobacteriaceae</taxon>
        <taxon>Flavobacterium</taxon>
    </lineage>
</organism>
<gene>
    <name evidence="1" type="ORF">GV828_08440</name>
</gene>
<name>A0ABW9Z923_9FLAO</name>
<accession>A0ABW9Z923</accession>
<reference evidence="2" key="1">
    <citation type="submission" date="2020-01" db="EMBL/GenBank/DDBJ databases">
        <title>Sphingomonas sp. strain CSW-10.</title>
        <authorList>
            <person name="Chen W.-M."/>
        </authorList>
    </citation>
    <scope>NUCLEOTIDE SEQUENCE [LARGE SCALE GENOMIC DNA]</scope>
    <source>
        <strain evidence="2">NST-5</strain>
    </source>
</reference>
<evidence type="ECO:0000313" key="2">
    <source>
        <dbReference type="Proteomes" id="UP000798602"/>
    </source>
</evidence>
<comment type="caution">
    <text evidence="1">The sequence shown here is derived from an EMBL/GenBank/DDBJ whole genome shotgun (WGS) entry which is preliminary data.</text>
</comment>